<keyword evidence="3" id="KW-0472">Membrane</keyword>
<dbReference type="Proteomes" id="UP000238274">
    <property type="component" value="Unassembled WGS sequence"/>
</dbReference>
<protein>
    <recommendedName>
        <fullName evidence="4">RING-type domain-containing protein</fullName>
    </recommendedName>
</protein>
<gene>
    <name evidence="5" type="ORF">PSHT_00561</name>
</gene>
<dbReference type="GO" id="GO:0008270">
    <property type="term" value="F:zinc ion binding"/>
    <property type="evidence" value="ECO:0007669"/>
    <property type="project" value="UniProtKB-KW"/>
</dbReference>
<reference evidence="6" key="2">
    <citation type="journal article" date="2018" name="BMC Genomics">
        <title>Genomic insights into host adaptation between the wheat stripe rust pathogen (Puccinia striiformis f. sp. tritici) and the barley stripe rust pathogen (Puccinia striiformis f. sp. hordei).</title>
        <authorList>
            <person name="Xia C."/>
            <person name="Wang M."/>
            <person name="Yin C."/>
            <person name="Cornejo O.E."/>
            <person name="Hulbert S.H."/>
            <person name="Chen X."/>
        </authorList>
    </citation>
    <scope>NUCLEOTIDE SEQUENCE [LARGE SCALE GENOMIC DNA]</scope>
    <source>
        <strain evidence="6">93TX-2</strain>
    </source>
</reference>
<dbReference type="SUPFAM" id="SSF57850">
    <property type="entry name" value="RING/U-box"/>
    <property type="match status" value="1"/>
</dbReference>
<evidence type="ECO:0000313" key="5">
    <source>
        <dbReference type="EMBL" id="POW23060.1"/>
    </source>
</evidence>
<proteinExistence type="predicted"/>
<keyword evidence="3" id="KW-0812">Transmembrane</keyword>
<dbReference type="Gene3D" id="3.30.40.10">
    <property type="entry name" value="Zinc/RING finger domain, C3HC4 (zinc finger)"/>
    <property type="match status" value="1"/>
</dbReference>
<dbReference type="PROSITE" id="PS50089">
    <property type="entry name" value="ZF_RING_2"/>
    <property type="match status" value="1"/>
</dbReference>
<dbReference type="VEuPathDB" id="FungiDB:PSHT_00561"/>
<dbReference type="AlphaFoldDB" id="A0A2S4WMQ0"/>
<keyword evidence="1" id="KW-0479">Metal-binding</keyword>
<comment type="caution">
    <text evidence="5">The sequence shown here is derived from an EMBL/GenBank/DDBJ whole genome shotgun (WGS) entry which is preliminary data.</text>
</comment>
<keyword evidence="1" id="KW-0862">Zinc</keyword>
<feature type="transmembrane region" description="Helical" evidence="3">
    <location>
        <begin position="387"/>
        <end position="408"/>
    </location>
</feature>
<keyword evidence="6" id="KW-1185">Reference proteome</keyword>
<reference evidence="5 6" key="1">
    <citation type="submission" date="2017-12" db="EMBL/GenBank/DDBJ databases">
        <title>Gene loss provides genomic basis for host adaptation in cereal stripe rust fungi.</title>
        <authorList>
            <person name="Xia C."/>
        </authorList>
    </citation>
    <scope>NUCLEOTIDE SEQUENCE [LARGE SCALE GENOMIC DNA]</scope>
    <source>
        <strain evidence="5 6">93TX-2</strain>
    </source>
</reference>
<feature type="domain" description="RING-type" evidence="4">
    <location>
        <begin position="266"/>
        <end position="308"/>
    </location>
</feature>
<evidence type="ECO:0000256" key="2">
    <source>
        <dbReference type="SAM" id="MobiDB-lite"/>
    </source>
</evidence>
<reference evidence="6" key="3">
    <citation type="journal article" date="2018" name="Mol. Plant Microbe Interact.">
        <title>Genome sequence resources for the wheat stripe rust pathogen (Puccinia striiformis f. sp. tritici) and the barley stripe rust pathogen (Puccinia striiformis f. sp. hordei).</title>
        <authorList>
            <person name="Xia C."/>
            <person name="Wang M."/>
            <person name="Yin C."/>
            <person name="Cornejo O.E."/>
            <person name="Hulbert S.H."/>
            <person name="Chen X."/>
        </authorList>
    </citation>
    <scope>NUCLEOTIDE SEQUENCE [LARGE SCALE GENOMIC DNA]</scope>
    <source>
        <strain evidence="6">93TX-2</strain>
    </source>
</reference>
<name>A0A2S4WMQ0_9BASI</name>
<dbReference type="InterPro" id="IPR001841">
    <property type="entry name" value="Znf_RING"/>
</dbReference>
<evidence type="ECO:0000256" key="1">
    <source>
        <dbReference type="PROSITE-ProRule" id="PRU00175"/>
    </source>
</evidence>
<keyword evidence="1" id="KW-0863">Zinc-finger</keyword>
<sequence>MSSPILPDCHRLRPFVRQVIGRKHVRPFSRPEGLCPDGSLHGRMKSSPKLTQPKKETCGKLRGLVILSPAKSSCPDSYPQILDILHHAPTRNLRAIPVHSMGASETQRPGKNYANSLSEQELSELTRHLFSGVFSKTHLVDIGNTDATLGSKKPTTLNRSVELPSLLFYYELIGKLHAFEPSEPALGRVVPVALASDHSLSHCDHLPALQPAVVTPGELRISIDPDQSGDLDDGKITTRSNSSPLTEGPQGRIAEEKTAIGDKEQCPICHSTEGEMETPWTCKHLIHKTCWIDWQADTQSWPTCAICRAKDREAAARQAHEAQELAMARWALDNDPFARFHHWFPRRPGARPRLVELGSSSIEEASYVGCIFGRSFDEFIDKWHRPIAGVALGATVFLISLVLVSDLLRSVHSS</sequence>
<organism evidence="5 6">
    <name type="scientific">Puccinia striiformis</name>
    <dbReference type="NCBI Taxonomy" id="27350"/>
    <lineage>
        <taxon>Eukaryota</taxon>
        <taxon>Fungi</taxon>
        <taxon>Dikarya</taxon>
        <taxon>Basidiomycota</taxon>
        <taxon>Pucciniomycotina</taxon>
        <taxon>Pucciniomycetes</taxon>
        <taxon>Pucciniales</taxon>
        <taxon>Pucciniaceae</taxon>
        <taxon>Puccinia</taxon>
    </lineage>
</organism>
<evidence type="ECO:0000259" key="4">
    <source>
        <dbReference type="PROSITE" id="PS50089"/>
    </source>
</evidence>
<accession>A0A2S4WMQ0</accession>
<evidence type="ECO:0000256" key="3">
    <source>
        <dbReference type="SAM" id="Phobius"/>
    </source>
</evidence>
<evidence type="ECO:0000313" key="6">
    <source>
        <dbReference type="Proteomes" id="UP000238274"/>
    </source>
</evidence>
<feature type="region of interest" description="Disordered" evidence="2">
    <location>
        <begin position="220"/>
        <end position="252"/>
    </location>
</feature>
<keyword evidence="3" id="KW-1133">Transmembrane helix</keyword>
<dbReference type="InterPro" id="IPR013083">
    <property type="entry name" value="Znf_RING/FYVE/PHD"/>
</dbReference>
<dbReference type="EMBL" id="PKSM01000004">
    <property type="protein sequence ID" value="POW23060.1"/>
    <property type="molecule type" value="Genomic_DNA"/>
</dbReference>